<proteinExistence type="predicted"/>
<dbReference type="Proteomes" id="UP000251960">
    <property type="component" value="Chromosome 8"/>
</dbReference>
<evidence type="ECO:0000313" key="1">
    <source>
        <dbReference type="EMBL" id="PWZ08957.1"/>
    </source>
</evidence>
<sequence length="42" mass="4970">MMHNSSAYSRKKKGFQGIRHCFRVVRPQWIGLTPPRRQPEST</sequence>
<reference evidence="1" key="1">
    <citation type="journal article" date="2018" name="Nat. Genet.">
        <title>Extensive intraspecific gene order and gene structural variations between Mo17 and other maize genomes.</title>
        <authorList>
            <person name="Sun S."/>
            <person name="Zhou Y."/>
            <person name="Chen J."/>
            <person name="Shi J."/>
            <person name="Zhao H."/>
            <person name="Zhao H."/>
            <person name="Song W."/>
            <person name="Zhang M."/>
            <person name="Cui Y."/>
            <person name="Dong X."/>
            <person name="Liu H."/>
            <person name="Ma X."/>
            <person name="Jiao Y."/>
            <person name="Wang B."/>
            <person name="Wei X."/>
            <person name="Stein J.C."/>
            <person name="Glaubitz J.C."/>
            <person name="Lu F."/>
            <person name="Yu G."/>
            <person name="Liang C."/>
            <person name="Fengler K."/>
            <person name="Li B."/>
            <person name="Rafalski A."/>
            <person name="Schnable P.S."/>
            <person name="Ware D.H."/>
            <person name="Buckler E.S."/>
            <person name="Lai J."/>
        </authorList>
    </citation>
    <scope>NUCLEOTIDE SEQUENCE [LARGE SCALE GENOMIC DNA]</scope>
    <source>
        <tissue evidence="1">Seedling</tissue>
    </source>
</reference>
<gene>
    <name evidence="1" type="ORF">Zm00014a_026873</name>
</gene>
<dbReference type="EMBL" id="NCVQ01000009">
    <property type="protein sequence ID" value="PWZ08957.1"/>
    <property type="molecule type" value="Genomic_DNA"/>
</dbReference>
<organism evidence="1">
    <name type="scientific">Zea mays</name>
    <name type="common">Maize</name>
    <dbReference type="NCBI Taxonomy" id="4577"/>
    <lineage>
        <taxon>Eukaryota</taxon>
        <taxon>Viridiplantae</taxon>
        <taxon>Streptophyta</taxon>
        <taxon>Embryophyta</taxon>
        <taxon>Tracheophyta</taxon>
        <taxon>Spermatophyta</taxon>
        <taxon>Magnoliopsida</taxon>
        <taxon>Liliopsida</taxon>
        <taxon>Poales</taxon>
        <taxon>Poaceae</taxon>
        <taxon>PACMAD clade</taxon>
        <taxon>Panicoideae</taxon>
        <taxon>Andropogonodae</taxon>
        <taxon>Andropogoneae</taxon>
        <taxon>Tripsacinae</taxon>
        <taxon>Zea</taxon>
    </lineage>
</organism>
<accession>A0A3L6DL48</accession>
<comment type="caution">
    <text evidence="1">The sequence shown here is derived from an EMBL/GenBank/DDBJ whole genome shotgun (WGS) entry which is preliminary data.</text>
</comment>
<dbReference type="AlphaFoldDB" id="A0A3L6DL48"/>
<name>A0A3L6DL48_MAIZE</name>
<protein>
    <submittedName>
        <fullName evidence="1">Uncharacterized protein</fullName>
    </submittedName>
</protein>